<dbReference type="EMBL" id="BAABFT010000002">
    <property type="protein sequence ID" value="GAA4312778.1"/>
    <property type="molecule type" value="Genomic_DNA"/>
</dbReference>
<proteinExistence type="predicted"/>
<keyword evidence="3" id="KW-1185">Reference proteome</keyword>
<dbReference type="Gene3D" id="2.40.160.60">
    <property type="entry name" value="Outer membrane protein transport protein (OMPP1/FadL/TodX)"/>
    <property type="match status" value="1"/>
</dbReference>
<feature type="domain" description="Type IX secretion system protein PorV" evidence="1">
    <location>
        <begin position="1"/>
        <end position="215"/>
    </location>
</feature>
<gene>
    <name evidence="2" type="primary">porV_1</name>
    <name evidence="2" type="ORF">GCM10023149_08270</name>
</gene>
<organism evidence="2 3">
    <name type="scientific">Mucilaginibacter gynuensis</name>
    <dbReference type="NCBI Taxonomy" id="1302236"/>
    <lineage>
        <taxon>Bacteria</taxon>
        <taxon>Pseudomonadati</taxon>
        <taxon>Bacteroidota</taxon>
        <taxon>Sphingobacteriia</taxon>
        <taxon>Sphingobacteriales</taxon>
        <taxon>Sphingobacteriaceae</taxon>
        <taxon>Mucilaginibacter</taxon>
    </lineage>
</organism>
<evidence type="ECO:0000313" key="2">
    <source>
        <dbReference type="EMBL" id="GAA4312778.1"/>
    </source>
</evidence>
<evidence type="ECO:0000313" key="3">
    <source>
        <dbReference type="Proteomes" id="UP001500582"/>
    </source>
</evidence>
<sequence>MGDVGAATTANTDPNALFHNPSKLAFAESNTAISLNYTPWLRNIGVKDANLGYLAGYKKIDERQTIGASLKYFSLGDIPFTNEQGELIQQYRASDFAFDFSYIRNMGTNFAMSLTARYTHSSIGNGNYNGVDVKPGNALSVDVGLYAKKAAQLFNKEGKLAIGANISNLGTKIQYGAQKSFLPANLKIGATADINLNEKSVFSWSVDVNKLLIPENSDLGTSLPSAIGKSFSPLNLSVGTGFEFWYDQLLALRTGYFAAPGKYETQYLTTGFGLKYKLLQFDLSYLISTKSRSAIDNTLRLSLTYQIN</sequence>
<dbReference type="NCBIfam" id="NF033709">
    <property type="entry name" value="PorV_fam"/>
    <property type="match status" value="1"/>
</dbReference>
<dbReference type="Proteomes" id="UP001500582">
    <property type="component" value="Unassembled WGS sequence"/>
</dbReference>
<dbReference type="Pfam" id="PF19572">
    <property type="entry name" value="PorV"/>
    <property type="match status" value="1"/>
</dbReference>
<dbReference type="NCBIfam" id="NF033710">
    <property type="entry name" value="T9SS_OM_PorV"/>
    <property type="match status" value="1"/>
</dbReference>
<accession>A0ABP8FX53</accession>
<dbReference type="InterPro" id="IPR047799">
    <property type="entry name" value="T9SS_OM_PorV"/>
</dbReference>
<evidence type="ECO:0000259" key="1">
    <source>
        <dbReference type="Pfam" id="PF19572"/>
    </source>
</evidence>
<reference evidence="3" key="1">
    <citation type="journal article" date="2019" name="Int. J. Syst. Evol. Microbiol.">
        <title>The Global Catalogue of Microorganisms (GCM) 10K type strain sequencing project: providing services to taxonomists for standard genome sequencing and annotation.</title>
        <authorList>
            <consortium name="The Broad Institute Genomics Platform"/>
            <consortium name="The Broad Institute Genome Sequencing Center for Infectious Disease"/>
            <person name="Wu L."/>
            <person name="Ma J."/>
        </authorList>
    </citation>
    <scope>NUCLEOTIDE SEQUENCE [LARGE SCALE GENOMIC DNA]</scope>
    <source>
        <strain evidence="3">JCM 17705</strain>
    </source>
</reference>
<protein>
    <submittedName>
        <fullName evidence="2">Type IX secretion system outer membrane channel protein PorV</fullName>
    </submittedName>
</protein>
<comment type="caution">
    <text evidence="2">The sequence shown here is derived from an EMBL/GenBank/DDBJ whole genome shotgun (WGS) entry which is preliminary data.</text>
</comment>
<name>A0ABP8FX53_9SPHI</name>
<dbReference type="InterPro" id="IPR045741">
    <property type="entry name" value="PorV"/>
</dbReference>